<dbReference type="PATRIC" id="fig|36861.3.peg.27"/>
<dbReference type="Gene3D" id="3.30.300.130">
    <property type="entry name" value="Fe-S cluster assembly (FSCA)"/>
    <property type="match status" value="1"/>
</dbReference>
<dbReference type="Pfam" id="PF08712">
    <property type="entry name" value="Nfu_N"/>
    <property type="match status" value="1"/>
</dbReference>
<protein>
    <submittedName>
        <fullName evidence="3">Nitrogen fixation protein NifU</fullName>
    </submittedName>
</protein>
<comment type="similarity">
    <text evidence="1">Belongs to the NifU family.</text>
</comment>
<dbReference type="InterPro" id="IPR014824">
    <property type="entry name" value="Nfu/NifU_N"/>
</dbReference>
<dbReference type="InterPro" id="IPR036498">
    <property type="entry name" value="Nfu/NifU_N_sf"/>
</dbReference>
<dbReference type="Gene3D" id="3.30.1370.70">
    <property type="entry name" value="Scaffold protein Nfu/NifU, N-terminal domain"/>
    <property type="match status" value="1"/>
</dbReference>
<dbReference type="SMART" id="SM00932">
    <property type="entry name" value="Nfu_N"/>
    <property type="match status" value="1"/>
</dbReference>
<evidence type="ECO:0000256" key="1">
    <source>
        <dbReference type="ARBA" id="ARBA00006420"/>
    </source>
</evidence>
<dbReference type="InterPro" id="IPR035433">
    <property type="entry name" value="NFU1-like"/>
</dbReference>
<dbReference type="AlphaFoldDB" id="A0A106BUI6"/>
<feature type="domain" description="Scaffold protein Nfu/NifU N-terminal" evidence="2">
    <location>
        <begin position="5"/>
        <end position="91"/>
    </location>
</feature>
<keyword evidence="4" id="KW-1185">Reference proteome</keyword>
<reference evidence="3 4" key="1">
    <citation type="journal article" date="2015" name="Appl. Environ. Microbiol.">
        <title>Aerobic and Anaerobic Thiosulfate Oxidation by a Cold-Adapted, Subglacial Chemoautotroph.</title>
        <authorList>
            <person name="Harrold Z.R."/>
            <person name="Skidmore M.L."/>
            <person name="Hamilton T.L."/>
            <person name="Desch L."/>
            <person name="Amada K."/>
            <person name="van Gelder W."/>
            <person name="Glover K."/>
            <person name="Roden E.E."/>
            <person name="Boyd E.S."/>
        </authorList>
    </citation>
    <scope>NUCLEOTIDE SEQUENCE [LARGE SCALE GENOMIC DNA]</scope>
    <source>
        <strain evidence="3 4">RG</strain>
    </source>
</reference>
<dbReference type="SUPFAM" id="SSF117916">
    <property type="entry name" value="Fe-S cluster assembly (FSCA) domain-like"/>
    <property type="match status" value="1"/>
</dbReference>
<dbReference type="PANTHER" id="PTHR11178:SF1">
    <property type="entry name" value="NFU1 IRON-SULFUR CLUSTER SCAFFOLD HOMOLOG, MITOCHONDRIAL"/>
    <property type="match status" value="1"/>
</dbReference>
<dbReference type="InterPro" id="IPR001075">
    <property type="entry name" value="NIF_FeS_clus_asmbl_NifU_C"/>
</dbReference>
<proteinExistence type="inferred from homology"/>
<accession>A0A106BUI6</accession>
<dbReference type="Proteomes" id="UP000064243">
    <property type="component" value="Unassembled WGS sequence"/>
</dbReference>
<dbReference type="OrthoDB" id="9808097at2"/>
<gene>
    <name evidence="3" type="ORF">ABW22_02925</name>
</gene>
<comment type="caution">
    <text evidence="3">The sequence shown here is derived from an EMBL/GenBank/DDBJ whole genome shotgun (WGS) entry which is preliminary data.</text>
</comment>
<evidence type="ECO:0000259" key="2">
    <source>
        <dbReference type="SMART" id="SM00932"/>
    </source>
</evidence>
<dbReference type="SUPFAM" id="SSF110836">
    <property type="entry name" value="Hypothetical protein SAV1430"/>
    <property type="match status" value="1"/>
</dbReference>
<evidence type="ECO:0000313" key="4">
    <source>
        <dbReference type="Proteomes" id="UP000064243"/>
    </source>
</evidence>
<organism evidence="3 4">
    <name type="scientific">Thiobacillus denitrificans</name>
    <dbReference type="NCBI Taxonomy" id="36861"/>
    <lineage>
        <taxon>Bacteria</taxon>
        <taxon>Pseudomonadati</taxon>
        <taxon>Pseudomonadota</taxon>
        <taxon>Betaproteobacteria</taxon>
        <taxon>Nitrosomonadales</taxon>
        <taxon>Thiobacillaceae</taxon>
        <taxon>Thiobacillus</taxon>
    </lineage>
</organism>
<dbReference type="GO" id="GO:0005506">
    <property type="term" value="F:iron ion binding"/>
    <property type="evidence" value="ECO:0007669"/>
    <property type="project" value="InterPro"/>
</dbReference>
<dbReference type="RefSeq" id="WP_059751812.1">
    <property type="nucleotide sequence ID" value="NZ_LDUG01000010.1"/>
</dbReference>
<dbReference type="EMBL" id="LDUG01000010">
    <property type="protein sequence ID" value="KVW98874.1"/>
    <property type="molecule type" value="Genomic_DNA"/>
</dbReference>
<dbReference type="PIRSF" id="PIRSF036773">
    <property type="entry name" value="HIRIP5"/>
    <property type="match status" value="1"/>
</dbReference>
<dbReference type="InterPro" id="IPR034904">
    <property type="entry name" value="FSCA_dom_sf"/>
</dbReference>
<dbReference type="Pfam" id="PF01106">
    <property type="entry name" value="NifU"/>
    <property type="match status" value="1"/>
</dbReference>
<name>A0A106BUI6_THIDE</name>
<dbReference type="GO" id="GO:0051536">
    <property type="term" value="F:iron-sulfur cluster binding"/>
    <property type="evidence" value="ECO:0007669"/>
    <property type="project" value="InterPro"/>
</dbReference>
<dbReference type="GO" id="GO:0016226">
    <property type="term" value="P:iron-sulfur cluster assembly"/>
    <property type="evidence" value="ECO:0007669"/>
    <property type="project" value="InterPro"/>
</dbReference>
<sequence>MPKIAEIEDTPNPNAVKFTLHEPLTWGISHSYENAEQARDDVLASTLFDIEHVSNVFYVDRWLTVTQDGGADWPELVRLIAVPLRAAPAAAAQSAAAVFAARTAIADLSEEDQARLEEINVLLDERIRPSLQGDGGDLHVVGLAGNYLSIHYQGACGSCPSSISGTLKGIENLVRTIEPDIEVVAV</sequence>
<evidence type="ECO:0000313" key="3">
    <source>
        <dbReference type="EMBL" id="KVW98874.1"/>
    </source>
</evidence>
<dbReference type="PANTHER" id="PTHR11178">
    <property type="entry name" value="IRON-SULFUR CLUSTER SCAFFOLD PROTEIN NFU-RELATED"/>
    <property type="match status" value="1"/>
</dbReference>